<evidence type="ECO:0000256" key="1">
    <source>
        <dbReference type="SAM" id="MobiDB-lite"/>
    </source>
</evidence>
<feature type="domain" description="Nematode resistance protein-like HSPRO1 N-terminal" evidence="2">
    <location>
        <begin position="33"/>
        <end position="131"/>
    </location>
</feature>
<gene>
    <name evidence="3" type="ORF">CHLNCDRAFT_143159</name>
</gene>
<dbReference type="RefSeq" id="XP_005849900.1">
    <property type="nucleotide sequence ID" value="XM_005849838.1"/>
</dbReference>
<name>E1Z9L4_CHLVA</name>
<feature type="region of interest" description="Disordered" evidence="1">
    <location>
        <begin position="495"/>
        <end position="540"/>
    </location>
</feature>
<dbReference type="GO" id="GO:0020037">
    <property type="term" value="F:heme binding"/>
    <property type="evidence" value="ECO:0007669"/>
    <property type="project" value="InterPro"/>
</dbReference>
<dbReference type="PANTHER" id="PTHR34795">
    <property type="entry name" value="NEMATODE RESISTANCE PROTEIN-LIKE HSPRO1"/>
    <property type="match status" value="1"/>
</dbReference>
<dbReference type="SUPFAM" id="SSF140959">
    <property type="entry name" value="Indolic compounds 2,3-dioxygenase-like"/>
    <property type="match status" value="1"/>
</dbReference>
<proteinExistence type="predicted"/>
<dbReference type="SUPFAM" id="SSF53383">
    <property type="entry name" value="PLP-dependent transferases"/>
    <property type="match status" value="1"/>
</dbReference>
<evidence type="ECO:0000313" key="4">
    <source>
        <dbReference type="Proteomes" id="UP000008141"/>
    </source>
</evidence>
<dbReference type="Proteomes" id="UP000008141">
    <property type="component" value="Unassembled WGS sequence"/>
</dbReference>
<dbReference type="AlphaFoldDB" id="E1Z9L4"/>
<feature type="region of interest" description="Disordered" evidence="1">
    <location>
        <begin position="1"/>
        <end position="20"/>
    </location>
</feature>
<dbReference type="Pfam" id="PF07231">
    <property type="entry name" value="Hs1pro-1_N"/>
    <property type="match status" value="1"/>
</dbReference>
<feature type="compositionally biased region" description="Gly residues" evidence="1">
    <location>
        <begin position="8"/>
        <end position="18"/>
    </location>
</feature>
<dbReference type="PANTHER" id="PTHR34795:SF1">
    <property type="entry name" value="NEMATODE RESISTANCE PROTEIN-LIKE HSPRO1"/>
    <property type="match status" value="1"/>
</dbReference>
<evidence type="ECO:0000259" key="2">
    <source>
        <dbReference type="Pfam" id="PF07231"/>
    </source>
</evidence>
<dbReference type="OrthoDB" id="188455at2759"/>
<dbReference type="Gene3D" id="3.40.640.10">
    <property type="entry name" value="Type I PLP-dependent aspartate aminotransferase-like (Major domain)"/>
    <property type="match status" value="1"/>
</dbReference>
<dbReference type="InterPro" id="IPR037217">
    <property type="entry name" value="Trp/Indoleamine_2_3_dOase-like"/>
</dbReference>
<feature type="compositionally biased region" description="Low complexity" evidence="1">
    <location>
        <begin position="512"/>
        <end position="540"/>
    </location>
</feature>
<dbReference type="Gene3D" id="3.90.1150.10">
    <property type="entry name" value="Aspartate Aminotransferase, domain 1"/>
    <property type="match status" value="1"/>
</dbReference>
<sequence>MPNKITNRGGGGAPGAGGKQLRLPSGRARIRLLYEEYVHLPMLRQVWEAPSTEKPVLEPLFAAGFHGIELALLLLAEFVSDGRRYVAKRPRELVAEDIATQCQLLTEVVDAELEEELGEGASPASRLSLTQAFPFEGCPPTKHEPCHSPGLQRLTVAIDANIDSMSSAERNSLIKLVLNITAALSSFQRWTVGLGIEPQLNSLRAAVGLPALQFTHTLNLDYDSLVKPWLCEQTLTCETYTHAEDFFFRTIHLGTDCWAFVALSRLRSAQQCAEAGNWHVAAARATQASRILQYLGSHVMLLTSMNLWDYLLLKVELEGTSGEGSVQVKSFRPTVRQLFEPLAAAALGVGGATAAAAAAAACSMPGEGQQEQSRQELIDQLEAALMEIYEWPDRQPGKPRLYNYCKALEAVETGLLGGFFYRHFCLATNVIGSEARGTMKRAVAALKAGYEAPVFPLLDRCRVALGARIDAEVAHNKGRMMDGILAKYQAGQQEQGGSRGCPFAPPSPAPGTPARSGPAAGTCPAVPGATGSGSPAGTAAPDEFEAARRQLYSWEGVPLAFRQMVAGELASQVAQLGLVPRPSLGAASAAGGGRRASAKPLAFLDHAWGQLAPLAQYRAWREAAALYELGNPAWDAMFGRVAAAHIRGLLGLPADGAACTVQFGSNSHELVSRLLSAFMDRRRVRSGASAAPAAEHGGNGAQGRAGAEAPPIRVLTSGCEFYSVTRQLNRFTEACLAEVEVVPAEPAATFAERCCASAAAAAAAGRRYDAIYLSQITYLTQQCLLPSVPDLVRRLRAVVGPEVLLIVDGYHGFCAVPTDLGQVAGECCYVAGMLKHAGCGANCAFMTLPARLDLKPVLTGWLADPSVLAPGSGGIQIGSEVGFCPDLALQGGTPSYLLPLLTFNHLMQLWQEVHPAKRISVDSLHGHVMRLHESFLRRLDAAGHPAINTRTLLPPQDPTCRSHTLVFAQPDAAVTKAVVEALAARGVQVDCRKNYLRIGFGANHGMDDVDALLTALQGLAAPRP</sequence>
<dbReference type="InterPro" id="IPR015422">
    <property type="entry name" value="PyrdxlP-dep_Trfase_small"/>
</dbReference>
<dbReference type="InParanoid" id="E1Z9L4"/>
<dbReference type="GO" id="GO:0019441">
    <property type="term" value="P:L-tryptophan catabolic process to kynurenine"/>
    <property type="evidence" value="ECO:0007669"/>
    <property type="project" value="InterPro"/>
</dbReference>
<evidence type="ECO:0000313" key="3">
    <source>
        <dbReference type="EMBL" id="EFN57798.1"/>
    </source>
</evidence>
<dbReference type="InterPro" id="IPR009869">
    <property type="entry name" value="HSPRO1_N"/>
</dbReference>
<dbReference type="KEGG" id="cvr:CHLNCDRAFT_143159"/>
<keyword evidence="4" id="KW-1185">Reference proteome</keyword>
<dbReference type="GeneID" id="17356836"/>
<dbReference type="GO" id="GO:0006952">
    <property type="term" value="P:defense response"/>
    <property type="evidence" value="ECO:0007669"/>
    <property type="project" value="InterPro"/>
</dbReference>
<organism evidence="4">
    <name type="scientific">Chlorella variabilis</name>
    <name type="common">Green alga</name>
    <dbReference type="NCBI Taxonomy" id="554065"/>
    <lineage>
        <taxon>Eukaryota</taxon>
        <taxon>Viridiplantae</taxon>
        <taxon>Chlorophyta</taxon>
        <taxon>core chlorophytes</taxon>
        <taxon>Trebouxiophyceae</taxon>
        <taxon>Chlorellales</taxon>
        <taxon>Chlorellaceae</taxon>
        <taxon>Chlorella clade</taxon>
        <taxon>Chlorella</taxon>
    </lineage>
</organism>
<dbReference type="GO" id="GO:0046872">
    <property type="term" value="F:metal ion binding"/>
    <property type="evidence" value="ECO:0007669"/>
    <property type="project" value="InterPro"/>
</dbReference>
<dbReference type="EMBL" id="GL433839">
    <property type="protein sequence ID" value="EFN57798.1"/>
    <property type="molecule type" value="Genomic_DNA"/>
</dbReference>
<dbReference type="InterPro" id="IPR015424">
    <property type="entry name" value="PyrdxlP-dep_Trfase"/>
</dbReference>
<dbReference type="Gene3D" id="1.20.58.480">
    <property type="match status" value="1"/>
</dbReference>
<dbReference type="InterPro" id="IPR038759">
    <property type="entry name" value="HSPRO1/HSPRO2"/>
</dbReference>
<protein>
    <recommendedName>
        <fullName evidence="2">Nematode resistance protein-like HSPRO1 N-terminal domain-containing protein</fullName>
    </recommendedName>
</protein>
<accession>E1Z9L4</accession>
<dbReference type="InterPro" id="IPR015421">
    <property type="entry name" value="PyrdxlP-dep_Trfase_major"/>
</dbReference>
<reference evidence="3 4" key="1">
    <citation type="journal article" date="2010" name="Plant Cell">
        <title>The Chlorella variabilis NC64A genome reveals adaptation to photosymbiosis, coevolution with viruses, and cryptic sex.</title>
        <authorList>
            <person name="Blanc G."/>
            <person name="Duncan G."/>
            <person name="Agarkova I."/>
            <person name="Borodovsky M."/>
            <person name="Gurnon J."/>
            <person name="Kuo A."/>
            <person name="Lindquist E."/>
            <person name="Lucas S."/>
            <person name="Pangilinan J."/>
            <person name="Polle J."/>
            <person name="Salamov A."/>
            <person name="Terry A."/>
            <person name="Yamada T."/>
            <person name="Dunigan D.D."/>
            <person name="Grigoriev I.V."/>
            <person name="Claverie J.M."/>
            <person name="Van Etten J.L."/>
        </authorList>
    </citation>
    <scope>NUCLEOTIDE SEQUENCE [LARGE SCALE GENOMIC DNA]</scope>
    <source>
        <strain evidence="3 4">NC64A</strain>
    </source>
</reference>